<proteinExistence type="predicted"/>
<reference evidence="1 2" key="1">
    <citation type="submission" date="2022-04" db="EMBL/GenBank/DDBJ databases">
        <title>Positive selection, recombination, and allopatry shape intraspecific diversity of widespread and dominant cyanobacteria.</title>
        <authorList>
            <person name="Wei J."/>
            <person name="Shu W."/>
            <person name="Hu C."/>
        </authorList>
    </citation>
    <scope>NUCLEOTIDE SEQUENCE [LARGE SCALE GENOMIC DNA]</scope>
    <source>
        <strain evidence="1 2">AS-A4</strain>
    </source>
</reference>
<accession>A0ABV0KU60</accession>
<evidence type="ECO:0000313" key="1">
    <source>
        <dbReference type="EMBL" id="MEP1062783.1"/>
    </source>
</evidence>
<evidence type="ECO:0000313" key="2">
    <source>
        <dbReference type="Proteomes" id="UP001476950"/>
    </source>
</evidence>
<keyword evidence="2" id="KW-1185">Reference proteome</keyword>
<dbReference type="InterPro" id="IPR011990">
    <property type="entry name" value="TPR-like_helical_dom_sf"/>
</dbReference>
<dbReference type="Gene3D" id="1.25.40.10">
    <property type="entry name" value="Tetratricopeptide repeat domain"/>
    <property type="match status" value="1"/>
</dbReference>
<name>A0ABV0KU60_9CYAN</name>
<dbReference type="EMBL" id="JAMPLM010000091">
    <property type="protein sequence ID" value="MEP1062783.1"/>
    <property type="molecule type" value="Genomic_DNA"/>
</dbReference>
<sequence length="160" mass="16636">MPVVLQPALASIRASQSQTEADRSWDLTQTLQIANLLLESGQKASSLALLQQVLPEIQALRATQFPATPVQLLSQAATLYASLGEVSQAKALLATAQAQAQTLAPATGRPTALAQVARSYAAMGQVQTARALASQIKVQAYCSASAASTCAAVCQSGRER</sequence>
<protein>
    <recommendedName>
        <fullName evidence="3">MalT-like TPR region domain-containing protein</fullName>
    </recommendedName>
</protein>
<dbReference type="Proteomes" id="UP001476950">
    <property type="component" value="Unassembled WGS sequence"/>
</dbReference>
<evidence type="ECO:0008006" key="3">
    <source>
        <dbReference type="Google" id="ProtNLM"/>
    </source>
</evidence>
<gene>
    <name evidence="1" type="ORF">NDI38_30880</name>
</gene>
<comment type="caution">
    <text evidence="1">The sequence shown here is derived from an EMBL/GenBank/DDBJ whole genome shotgun (WGS) entry which is preliminary data.</text>
</comment>
<dbReference type="SUPFAM" id="SSF48452">
    <property type="entry name" value="TPR-like"/>
    <property type="match status" value="1"/>
</dbReference>
<organism evidence="1 2">
    <name type="scientific">Stenomitos frigidus AS-A4</name>
    <dbReference type="NCBI Taxonomy" id="2933935"/>
    <lineage>
        <taxon>Bacteria</taxon>
        <taxon>Bacillati</taxon>
        <taxon>Cyanobacteriota</taxon>
        <taxon>Cyanophyceae</taxon>
        <taxon>Leptolyngbyales</taxon>
        <taxon>Leptolyngbyaceae</taxon>
        <taxon>Stenomitos</taxon>
    </lineage>
</organism>